<dbReference type="GO" id="GO:0030170">
    <property type="term" value="F:pyridoxal phosphate binding"/>
    <property type="evidence" value="ECO:0007669"/>
    <property type="project" value="InterPro"/>
</dbReference>
<dbReference type="SUPFAM" id="SSF53686">
    <property type="entry name" value="Tryptophan synthase beta subunit-like PLP-dependent enzymes"/>
    <property type="match status" value="1"/>
</dbReference>
<dbReference type="InterPro" id="IPR000634">
    <property type="entry name" value="Ser/Thr_deHydtase_PyrdxlP-BS"/>
</dbReference>
<evidence type="ECO:0000256" key="4">
    <source>
        <dbReference type="ARBA" id="ARBA00022898"/>
    </source>
</evidence>
<evidence type="ECO:0000256" key="2">
    <source>
        <dbReference type="ARBA" id="ARBA00010869"/>
    </source>
</evidence>
<dbReference type="PANTHER" id="PTHR48078:SF2">
    <property type="entry name" value="CATABOLIC L-SERINE_THREONINE DEHYDRATASE"/>
    <property type="match status" value="1"/>
</dbReference>
<protein>
    <recommendedName>
        <fullName evidence="3">L-serine ammonia-lyase</fullName>
        <ecNumber evidence="3">4.3.1.17</ecNumber>
    </recommendedName>
</protein>
<dbReference type="EMBL" id="KI913115">
    <property type="protein sequence ID" value="ETV87582.1"/>
    <property type="molecule type" value="Genomic_DNA"/>
</dbReference>
<evidence type="ECO:0000256" key="6">
    <source>
        <dbReference type="ARBA" id="ARBA00049406"/>
    </source>
</evidence>
<dbReference type="GO" id="GO:0003941">
    <property type="term" value="F:L-serine ammonia-lyase activity"/>
    <property type="evidence" value="ECO:0007669"/>
    <property type="project" value="UniProtKB-EC"/>
</dbReference>
<comment type="similarity">
    <text evidence="2">Belongs to the serine/threonine dehydratase family.</text>
</comment>
<name>W4H6T5_APHAT</name>
<accession>W4H6T5</accession>
<dbReference type="InterPro" id="IPR036052">
    <property type="entry name" value="TrpB-like_PALP_sf"/>
</dbReference>
<dbReference type="PROSITE" id="PS00165">
    <property type="entry name" value="DEHYDRATASE_SER_THR"/>
    <property type="match status" value="1"/>
</dbReference>
<evidence type="ECO:0000259" key="7">
    <source>
        <dbReference type="Pfam" id="PF00291"/>
    </source>
</evidence>
<dbReference type="OrthoDB" id="7773036at2759"/>
<evidence type="ECO:0000256" key="1">
    <source>
        <dbReference type="ARBA" id="ARBA00001933"/>
    </source>
</evidence>
<dbReference type="STRING" id="112090.W4H6T5"/>
<proteinExistence type="inferred from homology"/>
<dbReference type="InterPro" id="IPR001926">
    <property type="entry name" value="TrpB-like_PALP"/>
</dbReference>
<evidence type="ECO:0000313" key="8">
    <source>
        <dbReference type="EMBL" id="ETV87582.1"/>
    </source>
</evidence>
<dbReference type="GO" id="GO:0004794">
    <property type="term" value="F:threonine deaminase activity"/>
    <property type="evidence" value="ECO:0007669"/>
    <property type="project" value="TreeGrafter"/>
</dbReference>
<dbReference type="GO" id="GO:0006567">
    <property type="term" value="P:L-threonine catabolic process"/>
    <property type="evidence" value="ECO:0007669"/>
    <property type="project" value="TreeGrafter"/>
</dbReference>
<dbReference type="Gene3D" id="3.40.50.1100">
    <property type="match status" value="2"/>
</dbReference>
<comment type="catalytic activity">
    <reaction evidence="6">
        <text>L-serine = pyruvate + NH4(+)</text>
        <dbReference type="Rhea" id="RHEA:19169"/>
        <dbReference type="ChEBI" id="CHEBI:15361"/>
        <dbReference type="ChEBI" id="CHEBI:28938"/>
        <dbReference type="ChEBI" id="CHEBI:33384"/>
        <dbReference type="EC" id="4.3.1.17"/>
    </reaction>
</comment>
<organism evidence="8">
    <name type="scientific">Aphanomyces astaci</name>
    <name type="common">Crayfish plague agent</name>
    <dbReference type="NCBI Taxonomy" id="112090"/>
    <lineage>
        <taxon>Eukaryota</taxon>
        <taxon>Sar</taxon>
        <taxon>Stramenopiles</taxon>
        <taxon>Oomycota</taxon>
        <taxon>Saprolegniomycetes</taxon>
        <taxon>Saprolegniales</taxon>
        <taxon>Verrucalvaceae</taxon>
        <taxon>Aphanomyces</taxon>
    </lineage>
</organism>
<dbReference type="GeneID" id="20803104"/>
<sequence length="324" mass="34352">MATPVMHIVTPVIESRVLSHLLKKRVYLKLDNTQPSGSFKLRGVGLACQRAVEKGATQLVASSGGNAGLAVACSALKLGVPGTVFVPESTPVYMRERLALEGLHVIVQGKVWAEAHEAAMQFLAKANELSAKAAYIHPFDHADIVEGHSSVIGELKDQLPVQPDLVVVAVGGGGYFAGVCQGLSAHGWEATRVLAMETTGANKMERSMQAGKKVTLAKIDTIAKSLGAMAVSDTAYAYATQMNVHANSVSDAEAVDACVQFANDHKFVVEPACGTALAPLYAQRLREFLGDEYDAVDSICVLVCGGWMTQLTHDTQSSLRSIFG</sequence>
<comment type="cofactor">
    <cofactor evidence="1">
        <name>pyridoxal 5'-phosphate</name>
        <dbReference type="ChEBI" id="CHEBI:597326"/>
    </cofactor>
</comment>
<evidence type="ECO:0000256" key="5">
    <source>
        <dbReference type="ARBA" id="ARBA00023239"/>
    </source>
</evidence>
<dbReference type="GO" id="GO:0006565">
    <property type="term" value="P:L-serine catabolic process"/>
    <property type="evidence" value="ECO:0007669"/>
    <property type="project" value="TreeGrafter"/>
</dbReference>
<dbReference type="VEuPathDB" id="FungiDB:H257_01108"/>
<dbReference type="PANTHER" id="PTHR48078">
    <property type="entry name" value="THREONINE DEHYDRATASE, MITOCHONDRIAL-RELATED"/>
    <property type="match status" value="1"/>
</dbReference>
<dbReference type="Pfam" id="PF00291">
    <property type="entry name" value="PALP"/>
    <property type="match status" value="1"/>
</dbReference>
<dbReference type="AlphaFoldDB" id="W4H6T5"/>
<keyword evidence="5" id="KW-0456">Lyase</keyword>
<dbReference type="EC" id="4.3.1.17" evidence="3"/>
<keyword evidence="4" id="KW-0663">Pyridoxal phosphate</keyword>
<dbReference type="RefSeq" id="XP_009822445.1">
    <property type="nucleotide sequence ID" value="XM_009824143.1"/>
</dbReference>
<dbReference type="GO" id="GO:0009097">
    <property type="term" value="P:isoleucine biosynthetic process"/>
    <property type="evidence" value="ECO:0007669"/>
    <property type="project" value="TreeGrafter"/>
</dbReference>
<dbReference type="InterPro" id="IPR050147">
    <property type="entry name" value="Ser/Thr_Dehydratase"/>
</dbReference>
<feature type="domain" description="Tryptophan synthase beta chain-like PALP" evidence="7">
    <location>
        <begin position="9"/>
        <end position="305"/>
    </location>
</feature>
<evidence type="ECO:0000256" key="3">
    <source>
        <dbReference type="ARBA" id="ARBA00012093"/>
    </source>
</evidence>
<reference evidence="8" key="1">
    <citation type="submission" date="2013-12" db="EMBL/GenBank/DDBJ databases">
        <title>The Genome Sequence of Aphanomyces astaci APO3.</title>
        <authorList>
            <consortium name="The Broad Institute Genomics Platform"/>
            <person name="Russ C."/>
            <person name="Tyler B."/>
            <person name="van West P."/>
            <person name="Dieguez-Uribeondo J."/>
            <person name="Young S.K."/>
            <person name="Zeng Q."/>
            <person name="Gargeya S."/>
            <person name="Fitzgerald M."/>
            <person name="Abouelleil A."/>
            <person name="Alvarado L."/>
            <person name="Chapman S.B."/>
            <person name="Gainer-Dewar J."/>
            <person name="Goldberg J."/>
            <person name="Griggs A."/>
            <person name="Gujja S."/>
            <person name="Hansen M."/>
            <person name="Howarth C."/>
            <person name="Imamovic A."/>
            <person name="Ireland A."/>
            <person name="Larimer J."/>
            <person name="McCowan C."/>
            <person name="Murphy C."/>
            <person name="Pearson M."/>
            <person name="Poon T.W."/>
            <person name="Priest M."/>
            <person name="Roberts A."/>
            <person name="Saif S."/>
            <person name="Shea T."/>
            <person name="Sykes S."/>
            <person name="Wortman J."/>
            <person name="Nusbaum C."/>
            <person name="Birren B."/>
        </authorList>
    </citation>
    <scope>NUCLEOTIDE SEQUENCE [LARGE SCALE GENOMIC DNA]</scope>
    <source>
        <strain evidence="8">APO3</strain>
    </source>
</reference>
<gene>
    <name evidence="8" type="ORF">H257_01108</name>
</gene>